<evidence type="ECO:0000313" key="2">
    <source>
        <dbReference type="Proteomes" id="UP000887574"/>
    </source>
</evidence>
<name>A0A915ERE1_9BILA</name>
<feature type="compositionally biased region" description="Basic residues" evidence="1">
    <location>
        <begin position="177"/>
        <end position="186"/>
    </location>
</feature>
<feature type="compositionally biased region" description="Low complexity" evidence="1">
    <location>
        <begin position="157"/>
        <end position="167"/>
    </location>
</feature>
<evidence type="ECO:0000313" key="3">
    <source>
        <dbReference type="WBParaSite" id="jg853"/>
    </source>
</evidence>
<dbReference type="WBParaSite" id="jg853">
    <property type="protein sequence ID" value="jg853"/>
    <property type="gene ID" value="jg853"/>
</dbReference>
<dbReference type="Proteomes" id="UP000887574">
    <property type="component" value="Unplaced"/>
</dbReference>
<feature type="region of interest" description="Disordered" evidence="1">
    <location>
        <begin position="91"/>
        <end position="186"/>
    </location>
</feature>
<reference evidence="3" key="1">
    <citation type="submission" date="2022-11" db="UniProtKB">
        <authorList>
            <consortium name="WormBaseParasite"/>
        </authorList>
    </citation>
    <scope>IDENTIFICATION</scope>
</reference>
<keyword evidence="2" id="KW-1185">Reference proteome</keyword>
<accession>A0A915ERE1</accession>
<organism evidence="2 3">
    <name type="scientific">Ditylenchus dipsaci</name>
    <dbReference type="NCBI Taxonomy" id="166011"/>
    <lineage>
        <taxon>Eukaryota</taxon>
        <taxon>Metazoa</taxon>
        <taxon>Ecdysozoa</taxon>
        <taxon>Nematoda</taxon>
        <taxon>Chromadorea</taxon>
        <taxon>Rhabditida</taxon>
        <taxon>Tylenchina</taxon>
        <taxon>Tylenchomorpha</taxon>
        <taxon>Sphaerularioidea</taxon>
        <taxon>Anguinidae</taxon>
        <taxon>Anguininae</taxon>
        <taxon>Ditylenchus</taxon>
    </lineage>
</organism>
<sequence>MSRLPNILTKLQARISMLDKAYLTQQTQPAKDFLRVTEQSAQLWLKELNKIAFVTVQLSRNFQLLILSIANLFQPRGADSLNTPASAILNRSGPRGANSFNTPASAILNRSDPRGANYLDDPDFDVLNRADPNGANSLNTPASAILNRADNGRRSHSSTSGGTSHTTRQVETAAERNRRRSLTLSHGRKSLVVIGRSITPGSLSAEEESEGQEA</sequence>
<evidence type="ECO:0000256" key="1">
    <source>
        <dbReference type="SAM" id="MobiDB-lite"/>
    </source>
</evidence>
<proteinExistence type="predicted"/>
<protein>
    <submittedName>
        <fullName evidence="3">Uncharacterized protein</fullName>
    </submittedName>
</protein>
<dbReference type="AlphaFoldDB" id="A0A915ERE1"/>